<dbReference type="SUPFAM" id="SSF56266">
    <property type="entry name" value="DmpA/ArgJ-like"/>
    <property type="match status" value="1"/>
</dbReference>
<evidence type="ECO:0000256" key="1">
    <source>
        <dbReference type="ARBA" id="ARBA00006774"/>
    </source>
</evidence>
<dbReference type="Pfam" id="PF01960">
    <property type="entry name" value="ArgJ"/>
    <property type="match status" value="1"/>
</dbReference>
<dbReference type="GO" id="GO:0004042">
    <property type="term" value="F:L-glutamate N-acetyltransferase activity"/>
    <property type="evidence" value="ECO:0007669"/>
    <property type="project" value="TreeGrafter"/>
</dbReference>
<comment type="caution">
    <text evidence="6">The sequence shown here is derived from an EMBL/GenBank/DDBJ whole genome shotgun (WGS) entry which is preliminary data.</text>
</comment>
<dbReference type="PANTHER" id="PTHR23100:SF0">
    <property type="entry name" value="ARGININE BIOSYNTHESIS BIFUNCTIONAL PROTEIN ARGJ, MITOCHONDRIAL"/>
    <property type="match status" value="1"/>
</dbReference>
<keyword evidence="4 5" id="KW-0012">Acyltransferase</keyword>
<proteinExistence type="inferred from homology"/>
<comment type="subunit">
    <text evidence="5">Heterotetramer of two alpha and two beta chains.</text>
</comment>
<dbReference type="UniPathway" id="UPA00068">
    <property type="reaction ID" value="UER00106"/>
</dbReference>
<dbReference type="GO" id="GO:0005737">
    <property type="term" value="C:cytoplasm"/>
    <property type="evidence" value="ECO:0007669"/>
    <property type="project" value="UniProtKB-SubCell"/>
</dbReference>
<comment type="pathway">
    <text evidence="5">Amino-acid biosynthesis; L-arginine biosynthesis; L-ornithine and N-acetyl-L-glutamate from L-glutamate and N(2)-acetyl-L-ornithine (cyclic): step 1/1.</text>
</comment>
<reference evidence="6" key="1">
    <citation type="journal article" date="2020" name="ISME J.">
        <title>Gammaproteobacteria mediating utilization of methyl-, sulfur- and petroleum organic compounds in deep ocean hydrothermal plumes.</title>
        <authorList>
            <person name="Zhou Z."/>
            <person name="Liu Y."/>
            <person name="Pan J."/>
            <person name="Cron B.R."/>
            <person name="Toner B.M."/>
            <person name="Anantharaman K."/>
            <person name="Breier J.A."/>
            <person name="Dick G.J."/>
            <person name="Li M."/>
        </authorList>
    </citation>
    <scope>NUCLEOTIDE SEQUENCE</scope>
    <source>
        <strain evidence="6">SZUA-1453</strain>
        <strain evidence="7">SZUA-1471</strain>
    </source>
</reference>
<dbReference type="AlphaFoldDB" id="A0A833DZR1"/>
<dbReference type="GO" id="GO:0006526">
    <property type="term" value="P:L-arginine biosynthetic process"/>
    <property type="evidence" value="ECO:0007669"/>
    <property type="project" value="UniProtKB-UniRule"/>
</dbReference>
<sequence length="404" mass="44622">MNFRIIDNGVAAPKGFRANGCRKGKYGVGIVYSEKECTGAGTFTTNKVVAHPVVISREILRKNRDRLRCIVVNSGNANCFTKHGYEDGIKMIRKTAELLNIPEDSILIASTGVIGRRMPMDIILSGIEETCRKLKRESNNYNFATSILTTDRFPKTLALEFEVNNKKVRIGGTGKGAGMIAPNMLHATMLSFITTDLKIDPEDLKVILQGAVDETFNNTVVDGDTSTNDTVFILANGESGVRYEECPELFKEALHYICRELAKMIVMDGEGSTRIMEVTVKGCASKEDAIKASKSVVRSLLVKTALYGANPNWGRIAAAVGYSGAEMDMKVMDIAISDYRREVYLVKDGDPVDEEGEELKIAREIMKNKMVKIVVDLKMGEYENTAYGCDLGHEYVTLNSQYTT</sequence>
<evidence type="ECO:0000256" key="3">
    <source>
        <dbReference type="ARBA" id="ARBA00022813"/>
    </source>
</evidence>
<dbReference type="Gene3D" id="3.30.2330.10">
    <property type="entry name" value="arginine biosynthesis bifunctional protein suprefamily"/>
    <property type="match status" value="1"/>
</dbReference>
<comment type="function">
    <text evidence="5">Catalyzes the transfer of the acetyl group from N(2)-acetylornithine to glutamate, forming N-acetylglutamate and L-ornithine.</text>
</comment>
<keyword evidence="2 5" id="KW-0808">Transferase</keyword>
<keyword evidence="3 5" id="KW-0068">Autocatalytic cleavage</keyword>
<dbReference type="EC" id="2.3.1.35" evidence="5"/>
<feature type="binding site" evidence="5">
    <location>
        <position position="149"/>
    </location>
    <ligand>
        <name>substrate</name>
    </ligand>
</feature>
<dbReference type="PANTHER" id="PTHR23100">
    <property type="entry name" value="ARGININE BIOSYNTHESIS BIFUNCTIONAL PROTEIN ARGJ"/>
    <property type="match status" value="1"/>
</dbReference>
<keyword evidence="5" id="KW-0055">Arginine biosynthesis</keyword>
<organism evidence="6 8">
    <name type="scientific">Methanothermococcus okinawensis</name>
    <dbReference type="NCBI Taxonomy" id="155863"/>
    <lineage>
        <taxon>Archaea</taxon>
        <taxon>Methanobacteriati</taxon>
        <taxon>Methanobacteriota</taxon>
        <taxon>Methanomada group</taxon>
        <taxon>Methanococci</taxon>
        <taxon>Methanococcales</taxon>
        <taxon>Methanococcaceae</taxon>
        <taxon>Methanothermococcus</taxon>
    </lineage>
</organism>
<dbReference type="NCBIfam" id="NF003802">
    <property type="entry name" value="PRK05388.1"/>
    <property type="match status" value="1"/>
</dbReference>
<dbReference type="InterPro" id="IPR042195">
    <property type="entry name" value="ArgJ_beta_C"/>
</dbReference>
<dbReference type="Proteomes" id="UP000643554">
    <property type="component" value="Unassembled WGS sequence"/>
</dbReference>
<evidence type="ECO:0000256" key="4">
    <source>
        <dbReference type="ARBA" id="ARBA00023315"/>
    </source>
</evidence>
<comment type="catalytic activity">
    <reaction evidence="5">
        <text>N(2)-acetyl-L-ornithine + L-glutamate = N-acetyl-L-glutamate + L-ornithine</text>
        <dbReference type="Rhea" id="RHEA:15349"/>
        <dbReference type="ChEBI" id="CHEBI:29985"/>
        <dbReference type="ChEBI" id="CHEBI:44337"/>
        <dbReference type="ChEBI" id="CHEBI:46911"/>
        <dbReference type="ChEBI" id="CHEBI:57805"/>
        <dbReference type="EC" id="2.3.1.35"/>
    </reaction>
</comment>
<dbReference type="NCBIfam" id="TIGR00120">
    <property type="entry name" value="ArgJ"/>
    <property type="match status" value="1"/>
</dbReference>
<dbReference type="Gene3D" id="3.10.20.340">
    <property type="entry name" value="ArgJ beta chain, C-terminal domain"/>
    <property type="match status" value="1"/>
</dbReference>
<gene>
    <name evidence="5 6" type="primary">argJ</name>
    <name evidence="6" type="ORF">EYH15_01485</name>
    <name evidence="7" type="ORF">EYH21_05790</name>
</gene>
<name>A0A833DZR1_9EURY</name>
<feature type="binding site" evidence="5">
    <location>
        <position position="399"/>
    </location>
    <ligand>
        <name>substrate</name>
    </ligand>
</feature>
<dbReference type="CDD" id="cd02152">
    <property type="entry name" value="OAT"/>
    <property type="match status" value="1"/>
</dbReference>
<dbReference type="Proteomes" id="UP000618343">
    <property type="component" value="Unassembled WGS sequence"/>
</dbReference>
<evidence type="ECO:0000256" key="2">
    <source>
        <dbReference type="ARBA" id="ARBA00022679"/>
    </source>
</evidence>
<dbReference type="InterPro" id="IPR016117">
    <property type="entry name" value="ArgJ-like_dom_sf"/>
</dbReference>
<feature type="binding site" evidence="5">
    <location>
        <position position="404"/>
    </location>
    <ligand>
        <name>substrate</name>
    </ligand>
</feature>
<dbReference type="EMBL" id="DQUI01000027">
    <property type="protein sequence ID" value="HIP84152.1"/>
    <property type="molecule type" value="Genomic_DNA"/>
</dbReference>
<accession>A0A833DZR1</accession>
<dbReference type="GO" id="GO:0006592">
    <property type="term" value="P:ornithine biosynthetic process"/>
    <property type="evidence" value="ECO:0007669"/>
    <property type="project" value="TreeGrafter"/>
</dbReference>
<dbReference type="Gene3D" id="3.60.70.12">
    <property type="entry name" value="L-amino peptidase D-ALA esterase/amidase"/>
    <property type="match status" value="1"/>
</dbReference>
<feature type="active site" description="Nucleophile" evidence="5">
    <location>
        <position position="188"/>
    </location>
</feature>
<feature type="chain" id="PRO_5044351860" description="Glutamate N-acetyltransferase beta chain" evidence="5">
    <location>
        <begin position="188"/>
        <end position="404"/>
    </location>
</feature>
<dbReference type="GO" id="GO:0004358">
    <property type="term" value="F:L-glutamate N-acetyltransferase activity, acting on acetyl-L-ornithine as donor"/>
    <property type="evidence" value="ECO:0007669"/>
    <property type="project" value="UniProtKB-UniRule"/>
</dbReference>
<comment type="subcellular location">
    <subcellularLocation>
        <location evidence="5">Cytoplasm</location>
    </subcellularLocation>
</comment>
<comment type="similarity">
    <text evidence="1 5">Belongs to the ArgJ family.</text>
</comment>
<dbReference type="EMBL" id="DQUO01000068">
    <property type="protein sequence ID" value="HIP91791.1"/>
    <property type="molecule type" value="Genomic_DNA"/>
</dbReference>
<dbReference type="HAMAP" id="MF_01106">
    <property type="entry name" value="ArgJ"/>
    <property type="match status" value="1"/>
</dbReference>
<feature type="site" description="Cleavage; by autolysis" evidence="5">
    <location>
        <begin position="187"/>
        <end position="188"/>
    </location>
</feature>
<keyword evidence="5" id="KW-0963">Cytoplasm</keyword>
<evidence type="ECO:0000313" key="7">
    <source>
        <dbReference type="EMBL" id="HIP91791.1"/>
    </source>
</evidence>
<evidence type="ECO:0000256" key="5">
    <source>
        <dbReference type="HAMAP-Rule" id="MF_01106"/>
    </source>
</evidence>
<evidence type="ECO:0000313" key="6">
    <source>
        <dbReference type="EMBL" id="HIP84152.1"/>
    </source>
</evidence>
<feature type="binding site" evidence="5">
    <location>
        <position position="270"/>
    </location>
    <ligand>
        <name>substrate</name>
    </ligand>
</feature>
<feature type="site" description="Involved in the stabilization of negative charge on the oxyanion by the formation of the oxyanion hole" evidence="5">
    <location>
        <position position="112"/>
    </location>
</feature>
<keyword evidence="5" id="KW-0028">Amino-acid biosynthesis</keyword>
<feature type="chain" id="PRO_5044351859" description="Glutamate N-acetyltransferase alpha chain" evidence="5">
    <location>
        <begin position="1"/>
        <end position="187"/>
    </location>
</feature>
<dbReference type="InterPro" id="IPR002813">
    <property type="entry name" value="Arg_biosynth_ArgJ"/>
</dbReference>
<feature type="site" description="Involved in the stabilization of negative charge on the oxyanion by the formation of the oxyanion hole" evidence="5">
    <location>
        <position position="111"/>
    </location>
</feature>
<evidence type="ECO:0000313" key="8">
    <source>
        <dbReference type="Proteomes" id="UP000643554"/>
    </source>
</evidence>
<protein>
    <recommendedName>
        <fullName evidence="5">Glutamate N-acetyltransferase</fullName>
        <ecNumber evidence="5">2.3.1.35</ecNumber>
    </recommendedName>
    <alternativeName>
        <fullName evidence="5">Ornithine acetyltransferase</fullName>
        <shortName evidence="5">OATase</shortName>
    </alternativeName>
    <alternativeName>
        <fullName evidence="5">Ornithine transacetylase</fullName>
    </alternativeName>
    <component>
        <recommendedName>
            <fullName evidence="5">Glutamate N-acetyltransferase alpha chain</fullName>
        </recommendedName>
    </component>
    <component>
        <recommendedName>
            <fullName evidence="5">Glutamate N-acetyltransferase beta chain</fullName>
        </recommendedName>
    </component>
</protein>
<feature type="binding site" evidence="5">
    <location>
        <position position="188"/>
    </location>
    <ligand>
        <name>substrate</name>
    </ligand>
</feature>
<feature type="binding site" evidence="5">
    <location>
        <position position="175"/>
    </location>
    <ligand>
        <name>substrate</name>
    </ligand>
</feature>